<organism evidence="2">
    <name type="scientific">Anguilla anguilla</name>
    <name type="common">European freshwater eel</name>
    <name type="synonym">Muraena anguilla</name>
    <dbReference type="NCBI Taxonomy" id="7936"/>
    <lineage>
        <taxon>Eukaryota</taxon>
        <taxon>Metazoa</taxon>
        <taxon>Chordata</taxon>
        <taxon>Craniata</taxon>
        <taxon>Vertebrata</taxon>
        <taxon>Euteleostomi</taxon>
        <taxon>Actinopterygii</taxon>
        <taxon>Neopterygii</taxon>
        <taxon>Teleostei</taxon>
        <taxon>Anguilliformes</taxon>
        <taxon>Anguillidae</taxon>
        <taxon>Anguilla</taxon>
    </lineage>
</organism>
<proteinExistence type="predicted"/>
<keyword evidence="1" id="KW-0812">Transmembrane</keyword>
<keyword evidence="1" id="KW-1133">Transmembrane helix</keyword>
<sequence>MMQVLKRRHCLYFYVYFIRIGTGCSVGSSHFFRFLFSFNKENKRFYVLCLCLCQFVVKTSFPDYFLGHLRLHLHSLCS</sequence>
<evidence type="ECO:0000256" key="1">
    <source>
        <dbReference type="SAM" id="Phobius"/>
    </source>
</evidence>
<name>A0A0E9UU75_ANGAN</name>
<feature type="transmembrane region" description="Helical" evidence="1">
    <location>
        <begin position="12"/>
        <end position="32"/>
    </location>
</feature>
<evidence type="ECO:0000313" key="2">
    <source>
        <dbReference type="EMBL" id="JAH69424.1"/>
    </source>
</evidence>
<reference evidence="2" key="2">
    <citation type="journal article" date="2015" name="Fish Shellfish Immunol.">
        <title>Early steps in the European eel (Anguilla anguilla)-Vibrio vulnificus interaction in the gills: Role of the RtxA13 toxin.</title>
        <authorList>
            <person name="Callol A."/>
            <person name="Pajuelo D."/>
            <person name="Ebbesson L."/>
            <person name="Teles M."/>
            <person name="MacKenzie S."/>
            <person name="Amaro C."/>
        </authorList>
    </citation>
    <scope>NUCLEOTIDE SEQUENCE</scope>
</reference>
<dbReference type="EMBL" id="GBXM01039153">
    <property type="protein sequence ID" value="JAH69424.1"/>
    <property type="molecule type" value="Transcribed_RNA"/>
</dbReference>
<reference evidence="2" key="1">
    <citation type="submission" date="2014-11" db="EMBL/GenBank/DDBJ databases">
        <authorList>
            <person name="Amaro Gonzalez C."/>
        </authorList>
    </citation>
    <scope>NUCLEOTIDE SEQUENCE</scope>
</reference>
<keyword evidence="1" id="KW-0472">Membrane</keyword>
<dbReference type="AlphaFoldDB" id="A0A0E9UU75"/>
<accession>A0A0E9UU75</accession>
<protein>
    <submittedName>
        <fullName evidence="2">Uncharacterized protein</fullName>
    </submittedName>
</protein>
<feature type="transmembrane region" description="Helical" evidence="1">
    <location>
        <begin position="44"/>
        <end position="66"/>
    </location>
</feature>